<proteinExistence type="predicted"/>
<keyword evidence="3" id="KW-1185">Reference proteome</keyword>
<evidence type="ECO:0000313" key="3">
    <source>
        <dbReference type="Proteomes" id="UP000580861"/>
    </source>
</evidence>
<protein>
    <recommendedName>
        <fullName evidence="4">Lipoprotein</fullName>
    </recommendedName>
</protein>
<dbReference type="Proteomes" id="UP000580861">
    <property type="component" value="Unassembled WGS sequence"/>
</dbReference>
<dbReference type="AlphaFoldDB" id="A0A841BF86"/>
<comment type="caution">
    <text evidence="2">The sequence shown here is derived from an EMBL/GenBank/DDBJ whole genome shotgun (WGS) entry which is preliminary data.</text>
</comment>
<dbReference type="PROSITE" id="PS51257">
    <property type="entry name" value="PROKAR_LIPOPROTEIN"/>
    <property type="match status" value="1"/>
</dbReference>
<gene>
    <name evidence="2" type="ORF">HDA45_007648</name>
</gene>
<accession>A0A841BF86</accession>
<feature type="chain" id="PRO_5032747599" description="Lipoprotein" evidence="1">
    <location>
        <begin position="24"/>
        <end position="286"/>
    </location>
</feature>
<organism evidence="2 3">
    <name type="scientific">Amycolatopsis umgeniensis</name>
    <dbReference type="NCBI Taxonomy" id="336628"/>
    <lineage>
        <taxon>Bacteria</taxon>
        <taxon>Bacillati</taxon>
        <taxon>Actinomycetota</taxon>
        <taxon>Actinomycetes</taxon>
        <taxon>Pseudonocardiales</taxon>
        <taxon>Pseudonocardiaceae</taxon>
        <taxon>Amycolatopsis</taxon>
    </lineage>
</organism>
<name>A0A841BF86_9PSEU</name>
<evidence type="ECO:0000313" key="2">
    <source>
        <dbReference type="EMBL" id="MBB5857561.1"/>
    </source>
</evidence>
<sequence>MGLLGRILAVVCLVPLAVTGCAAAPELRALTGREEAELHDAEQFLVRDCMARHGFRLWITTYDRRAEPERFPYVIDDIDWASRHGYGTELRRNADARADSNKVYFDGLPAEGRKAAVAALNGTGPGRVETVPPAGGLLSRYDNGCTSQTWRELYGDLAAWYRASKIAEALPGLWRGRVVTDPAFTAAVARWSGCMKEAGLPYESPAAARAAISAPDAGAGGDGEIRTAVAEATCAGRTGLAATARELDRSRQADVRAEYREGLETRLRLQLAALPRAGAAVKNAQR</sequence>
<evidence type="ECO:0000256" key="1">
    <source>
        <dbReference type="SAM" id="SignalP"/>
    </source>
</evidence>
<keyword evidence="1" id="KW-0732">Signal</keyword>
<reference evidence="2 3" key="1">
    <citation type="submission" date="2020-08" db="EMBL/GenBank/DDBJ databases">
        <title>Sequencing the genomes of 1000 actinobacteria strains.</title>
        <authorList>
            <person name="Klenk H.-P."/>
        </authorList>
    </citation>
    <scope>NUCLEOTIDE SEQUENCE [LARGE SCALE GENOMIC DNA]</scope>
    <source>
        <strain evidence="2 3">DSM 45272</strain>
    </source>
</reference>
<feature type="signal peptide" evidence="1">
    <location>
        <begin position="1"/>
        <end position="23"/>
    </location>
</feature>
<dbReference type="RefSeq" id="WP_184903780.1">
    <property type="nucleotide sequence ID" value="NZ_JACHMX010000001.1"/>
</dbReference>
<dbReference type="EMBL" id="JACHMX010000001">
    <property type="protein sequence ID" value="MBB5857561.1"/>
    <property type="molecule type" value="Genomic_DNA"/>
</dbReference>
<evidence type="ECO:0008006" key="4">
    <source>
        <dbReference type="Google" id="ProtNLM"/>
    </source>
</evidence>